<proteinExistence type="predicted"/>
<comment type="caution">
    <text evidence="1">The sequence shown here is derived from an EMBL/GenBank/DDBJ whole genome shotgun (WGS) entry which is preliminary data.</text>
</comment>
<gene>
    <name evidence="1" type="ORF">FHS30_000349</name>
</gene>
<reference evidence="1 2" key="1">
    <citation type="submission" date="2020-08" db="EMBL/GenBank/DDBJ databases">
        <title>Genomic Encyclopedia of Type Strains, Phase III (KMG-III): the genomes of soil and plant-associated and newly described type strains.</title>
        <authorList>
            <person name="Whitman W."/>
        </authorList>
    </citation>
    <scope>NUCLEOTIDE SEQUENCE [LARGE SCALE GENOMIC DNA]</scope>
    <source>
        <strain evidence="1 2">CECT 8571</strain>
    </source>
</reference>
<keyword evidence="2" id="KW-1185">Reference proteome</keyword>
<evidence type="ECO:0000313" key="1">
    <source>
        <dbReference type="EMBL" id="MBB3167173.1"/>
    </source>
</evidence>
<dbReference type="Proteomes" id="UP000559987">
    <property type="component" value="Unassembled WGS sequence"/>
</dbReference>
<name>A0A839UI49_9GAMM</name>
<organism evidence="1 2">
    <name type="scientific">Simiduia aestuariiviva</name>
    <dbReference type="NCBI Taxonomy" id="1510459"/>
    <lineage>
        <taxon>Bacteria</taxon>
        <taxon>Pseudomonadati</taxon>
        <taxon>Pseudomonadota</taxon>
        <taxon>Gammaproteobacteria</taxon>
        <taxon>Cellvibrionales</taxon>
        <taxon>Cellvibrionaceae</taxon>
        <taxon>Simiduia</taxon>
    </lineage>
</organism>
<evidence type="ECO:0000313" key="2">
    <source>
        <dbReference type="Proteomes" id="UP000559987"/>
    </source>
</evidence>
<dbReference type="EMBL" id="JACHXZ010000001">
    <property type="protein sequence ID" value="MBB3167173.1"/>
    <property type="molecule type" value="Genomic_DNA"/>
</dbReference>
<dbReference type="AlphaFoldDB" id="A0A839UI49"/>
<sequence>MNKAIYFKTSVFDPTKEELNPINPIYGSSLINWIKDKLSGIYDIEEAMPEDWGWYSYIKFNGRDYLIGSIAYFEEGDIFQGEIEWAFQVDKIRTFKEKLLAKEKMHDQDACFVFFQELFKNEPEFHSVEIV</sequence>
<accession>A0A839UI49</accession>
<protein>
    <submittedName>
        <fullName evidence="1">Uncharacterized protein</fullName>
    </submittedName>
</protein>
<dbReference type="RefSeq" id="WP_183907670.1">
    <property type="nucleotide sequence ID" value="NZ_JACHXZ010000001.1"/>
</dbReference>